<dbReference type="InterPro" id="IPR027417">
    <property type="entry name" value="P-loop_NTPase"/>
</dbReference>
<dbReference type="GO" id="GO:0016887">
    <property type="term" value="F:ATP hydrolysis activity"/>
    <property type="evidence" value="ECO:0007669"/>
    <property type="project" value="InterPro"/>
</dbReference>
<reference evidence="2 3" key="1">
    <citation type="journal article" date="2014" name="J Genomics">
        <title>Draft Genome Sequence of the Extremely Halophilic Phototrophic Purple Sulfur Bacterium Halorhodospira halochloris.</title>
        <authorList>
            <person name="Singh K.S."/>
            <person name="Kirksey J."/>
            <person name="Hoff W.D."/>
            <person name="Deole R."/>
        </authorList>
    </citation>
    <scope>NUCLEOTIDE SEQUENCE [LARGE SCALE GENOMIC DNA]</scope>
    <source>
        <strain evidence="2 3">A</strain>
    </source>
</reference>
<dbReference type="Pfam" id="PF13304">
    <property type="entry name" value="AAA_21"/>
    <property type="match status" value="2"/>
</dbReference>
<evidence type="ECO:0000313" key="3">
    <source>
        <dbReference type="Proteomes" id="UP000019442"/>
    </source>
</evidence>
<dbReference type="InterPro" id="IPR003959">
    <property type="entry name" value="ATPase_AAA_core"/>
</dbReference>
<dbReference type="AlphaFoldDB" id="W8KLK1"/>
<dbReference type="GO" id="GO:0005524">
    <property type="term" value="F:ATP binding"/>
    <property type="evidence" value="ECO:0007669"/>
    <property type="project" value="InterPro"/>
</dbReference>
<sequence length="423" mass="48038">MLIEMTVANFRSFHEEQTFTLAKGKGGEMMDTNTFSTAAPNNIGLLRSAAIYGPNASGKSNLFLALQAMKRVVLESAINLQRGDKLPVTPFRLTPEARQSPSEFEVTFLVDGVRYQYGFTATTDRIHEEWLLAYPKGRSQRWFSRAWNPTEQHYDWDLGSNLTGEKQLWVKSTRDNSLFLSTAVQLNSEQLRPVFDWFQKTLRLANVGAWGPGFSASLCESSDKKKIMDFLHAADLHIDDILVETKPFDLDALPEDMPGSLRDVIAEDLKGKKVIDIKTVHKDSQGHDVTFDFSDESEGTQKLFSFAGPWIDSLTNGYVLFIDELHDNLHPSLVQFLVQLFHDNETNNNNAQLVFTTHETSILNQNVFRRDQIWFCEKDKSQSTMLYPLTDFSPRKGRENLEAAYLSGRYGALPFTRSLKQVG</sequence>
<dbReference type="PATRIC" id="fig|1354791.3.peg.9"/>
<dbReference type="Proteomes" id="UP000019442">
    <property type="component" value="Chromosome"/>
</dbReference>
<dbReference type="OrthoDB" id="9809324at2"/>
<dbReference type="PANTHER" id="PTHR40396">
    <property type="entry name" value="ATPASE-LIKE PROTEIN"/>
    <property type="match status" value="1"/>
</dbReference>
<dbReference type="EMBL" id="CP007268">
    <property type="protein sequence ID" value="AHK77857.1"/>
    <property type="molecule type" value="Genomic_DNA"/>
</dbReference>
<dbReference type="PANTHER" id="PTHR40396:SF1">
    <property type="entry name" value="ATPASE AAA-TYPE CORE DOMAIN-CONTAINING PROTEIN"/>
    <property type="match status" value="1"/>
</dbReference>
<dbReference type="RefSeq" id="WP_025280156.1">
    <property type="nucleotide sequence ID" value="NZ_CP007268.1"/>
</dbReference>
<accession>W8KLK1</accession>
<keyword evidence="3" id="KW-1185">Reference proteome</keyword>
<proteinExistence type="predicted"/>
<reference evidence="3" key="2">
    <citation type="submission" date="2014-02" db="EMBL/GenBank/DDBJ databases">
        <title>Draft Genome Sequence of extremely halophilic bacteria Halorhodospira halochloris.</title>
        <authorList>
            <person name="Singh K.S."/>
        </authorList>
    </citation>
    <scope>NUCLEOTIDE SEQUENCE [LARGE SCALE GENOMIC DNA]</scope>
    <source>
        <strain evidence="3">A</strain>
    </source>
</reference>
<gene>
    <name evidence="2" type="ORF">M911_00050</name>
</gene>
<dbReference type="Gene3D" id="3.40.50.300">
    <property type="entry name" value="P-loop containing nucleotide triphosphate hydrolases"/>
    <property type="match status" value="2"/>
</dbReference>
<feature type="domain" description="ATPase AAA-type core" evidence="1">
    <location>
        <begin position="246"/>
        <end position="364"/>
    </location>
</feature>
<evidence type="ECO:0000313" key="2">
    <source>
        <dbReference type="EMBL" id="AHK77857.1"/>
    </source>
</evidence>
<dbReference type="KEGG" id="hhc:M911_00050"/>
<feature type="domain" description="ATPase AAA-type core" evidence="1">
    <location>
        <begin position="49"/>
        <end position="149"/>
    </location>
</feature>
<organism evidence="2 3">
    <name type="scientific">Ectothiorhodospira haloalkaliphila</name>
    <dbReference type="NCBI Taxonomy" id="421628"/>
    <lineage>
        <taxon>Bacteria</taxon>
        <taxon>Pseudomonadati</taxon>
        <taxon>Pseudomonadota</taxon>
        <taxon>Gammaproteobacteria</taxon>
        <taxon>Chromatiales</taxon>
        <taxon>Ectothiorhodospiraceae</taxon>
        <taxon>Ectothiorhodospira</taxon>
    </lineage>
</organism>
<dbReference type="SUPFAM" id="SSF52540">
    <property type="entry name" value="P-loop containing nucleoside triphosphate hydrolases"/>
    <property type="match status" value="1"/>
</dbReference>
<dbReference type="HOGENOM" id="CLU_046693_2_0_6"/>
<protein>
    <submittedName>
        <fullName evidence="2">RloA protein</fullName>
    </submittedName>
</protein>
<name>W8KLK1_9GAMM</name>
<evidence type="ECO:0000259" key="1">
    <source>
        <dbReference type="Pfam" id="PF13304"/>
    </source>
</evidence>